<comment type="caution">
    <text evidence="2">The sequence shown here is derived from an EMBL/GenBank/DDBJ whole genome shotgun (WGS) entry which is preliminary data.</text>
</comment>
<proteinExistence type="predicted"/>
<dbReference type="EMBL" id="RBSP01000714">
    <property type="protein sequence ID" value="RMS43886.1"/>
    <property type="molecule type" value="Genomic_DNA"/>
</dbReference>
<protein>
    <submittedName>
        <fullName evidence="2">Uncharacterized protein</fullName>
    </submittedName>
</protein>
<feature type="transmembrane region" description="Helical" evidence="1">
    <location>
        <begin position="85"/>
        <end position="105"/>
    </location>
</feature>
<keyword evidence="1" id="KW-0812">Transmembrane</keyword>
<evidence type="ECO:0000256" key="1">
    <source>
        <dbReference type="SAM" id="Phobius"/>
    </source>
</evidence>
<dbReference type="Proteomes" id="UP000270873">
    <property type="component" value="Unassembled WGS sequence"/>
</dbReference>
<keyword evidence="1" id="KW-0472">Membrane</keyword>
<organism evidence="2 3">
    <name type="scientific">Pseudomonas amygdali pv. photiniae</name>
    <dbReference type="NCBI Taxonomy" id="251724"/>
    <lineage>
        <taxon>Bacteria</taxon>
        <taxon>Pseudomonadati</taxon>
        <taxon>Pseudomonadota</taxon>
        <taxon>Gammaproteobacteria</taxon>
        <taxon>Pseudomonadales</taxon>
        <taxon>Pseudomonadaceae</taxon>
        <taxon>Pseudomonas</taxon>
        <taxon>Pseudomonas amygdali</taxon>
    </lineage>
</organism>
<evidence type="ECO:0000313" key="2">
    <source>
        <dbReference type="EMBL" id="RMS43886.1"/>
    </source>
</evidence>
<gene>
    <name evidence="2" type="ORF">ALP66_05703</name>
</gene>
<name>A0A658K3P5_PSEA0</name>
<keyword evidence="1" id="KW-1133">Transmembrane helix</keyword>
<sequence>MRQIAEALFALLGIQLADQRVGRVEFEDWLGVRNLLTAGFQNLTHLQPHVLLANGQNRRRIGQTMGNTHLTHRLTQRSFQALDQALFVLGDLFLCLLVLFGVKIAQIKVATRHIHKALAIEIAQVAHQPLVDTVGQQQHFDAFLAEDLKVRAVLDLCVGFASEVVNLVLTFLGPREVLGQRNALFTAIVGRRCETQQTGDFFLIGEVFCRTFLEDLAEVFPEPLVLLGFVFRQLLQHVQHALGQRRLHRVDDRVLLQDFAGNVQRQVIGVDHALDEAHVQRQERLGLIHDEDALHIELQAARCFALIQIKRSTRRHVQQRSVFQLAFNLVMAPAQRVLVVVRDMLVELLILLILHLGARTGPEGAGAVDGFPLQRRCLLAFGCRSLLFGQLDRQGDMVGVFFDDVTQTVAVSEFLFTVFQVQNNTGATISLVDGGNFELAFALGGPVHAFIRWRAGTTAEHFDLIGNDECRIETHAELTDQVRVLLLVARQVFHEISGAGLGDGPKMGDHIFTAHTDAVVFKGNGLRVLVEAHADLQLGAAFQQLRLGQRFKTQFVDRVRRVRDQFAKENFLVGIQRMDHEVQQLLYLGLEAQGFLLSFHTHNHQTPIWMV</sequence>
<reference evidence="2 3" key="1">
    <citation type="submission" date="2018-08" db="EMBL/GenBank/DDBJ databases">
        <title>Recombination of ecologically and evolutionarily significant loci maintains genetic cohesion in the Pseudomonas syringae species complex.</title>
        <authorList>
            <person name="Dillon M."/>
            <person name="Thakur S."/>
            <person name="Almeida R.N.D."/>
            <person name="Weir B.S."/>
            <person name="Guttman D.S."/>
        </authorList>
    </citation>
    <scope>NUCLEOTIDE SEQUENCE [LARGE SCALE GENOMIC DNA]</scope>
    <source>
        <strain evidence="2 3">ICMP 7847</strain>
    </source>
</reference>
<dbReference type="AlphaFoldDB" id="A0A658K3P5"/>
<evidence type="ECO:0000313" key="3">
    <source>
        <dbReference type="Proteomes" id="UP000270873"/>
    </source>
</evidence>
<accession>A0A658K3P5</accession>